<dbReference type="Proteomes" id="UP001425155">
    <property type="component" value="Unassembled WGS sequence"/>
</dbReference>
<dbReference type="SUPFAM" id="SSF56281">
    <property type="entry name" value="Metallo-hydrolase/oxidoreductase"/>
    <property type="match status" value="1"/>
</dbReference>
<keyword evidence="4 6" id="KW-1133">Transmembrane helix</keyword>
<comment type="caution">
    <text evidence="8">The sequence shown here is derived from an EMBL/GenBank/DDBJ whole genome shotgun (WGS) entry which is preliminary data.</text>
</comment>
<feature type="transmembrane region" description="Helical" evidence="6">
    <location>
        <begin position="59"/>
        <end position="81"/>
    </location>
</feature>
<dbReference type="NCBIfam" id="TIGR00360">
    <property type="entry name" value="ComEC_N-term"/>
    <property type="match status" value="1"/>
</dbReference>
<dbReference type="Pfam" id="PF00753">
    <property type="entry name" value="Lactamase_B"/>
    <property type="match status" value="1"/>
</dbReference>
<dbReference type="RefSeq" id="WP_342112087.1">
    <property type="nucleotide sequence ID" value="NZ_JBCAUN010000001.1"/>
</dbReference>
<evidence type="ECO:0000313" key="9">
    <source>
        <dbReference type="Proteomes" id="UP001425155"/>
    </source>
</evidence>
<keyword evidence="3 6" id="KW-0812">Transmembrane</keyword>
<dbReference type="EMBL" id="JBCLVG010000001">
    <property type="protein sequence ID" value="MEN1945715.1"/>
    <property type="molecule type" value="Genomic_DNA"/>
</dbReference>
<feature type="transmembrane region" description="Helical" evidence="6">
    <location>
        <begin position="418"/>
        <end position="446"/>
    </location>
</feature>
<feature type="transmembrane region" description="Helical" evidence="6">
    <location>
        <begin position="325"/>
        <end position="342"/>
    </location>
</feature>
<comment type="subcellular location">
    <subcellularLocation>
        <location evidence="1">Cell membrane</location>
        <topology evidence="1">Multi-pass membrane protein</topology>
    </subcellularLocation>
</comment>
<dbReference type="InterPro" id="IPR001279">
    <property type="entry name" value="Metallo-B-lactamas"/>
</dbReference>
<evidence type="ECO:0000256" key="5">
    <source>
        <dbReference type="ARBA" id="ARBA00023136"/>
    </source>
</evidence>
<organism evidence="8 9">
    <name type="scientific">Leifsonia stereocauli</name>
    <dbReference type="NCBI Taxonomy" id="3134136"/>
    <lineage>
        <taxon>Bacteria</taxon>
        <taxon>Bacillati</taxon>
        <taxon>Actinomycetota</taxon>
        <taxon>Actinomycetes</taxon>
        <taxon>Micrococcales</taxon>
        <taxon>Microbacteriaceae</taxon>
        <taxon>Leifsonia</taxon>
    </lineage>
</organism>
<keyword evidence="2" id="KW-1003">Cell membrane</keyword>
<feature type="transmembrane region" description="Helical" evidence="6">
    <location>
        <begin position="252"/>
        <end position="273"/>
    </location>
</feature>
<sequence length="787" mass="79278">MGAELRLAWPAAIAWAAAFVAIGIPDVAGWVAVAAALSAIGGVAVLLRGSGSIRGRRILAVAALGAAATAVVCTAVTAAAATRIPPVLIEAAEQHRTVTVAAVVSSAPVAGAGAFSGAEQLRLEARAVVVSSRGPDGASPPVGAAAPVLIFGEVAGEHPRIGATVRARGTVKSTDAGEDVAYLLFASGPITVLAPPPWYLGWADPLRAGLSLAATALPGDGGDLLPGLAIGDTGAVTAELDAAMKSSSLSHLTAVSGANCAVVVAAIVLLGAVCGLPRRARSMLAVVALAGFVVLVTPQPSVLRAAVMATVVLFALGIGRPGRGIPALAVAVVVLLVIDPWLARDYGFALSVAATAGLLLLARPLAYSLARWMPVPIAIAIAVPLSAQLACQPILILLDPTVPVAGVLANLLAEPAAPIGTVLGLLGCLLLPVVPGLGSACLQVAWVPSAWIAQIARTVDGLAWTRLPWVGGAGGAVLLALVTASAIWLAVRRRDGASTRAVGVLVTGLLLTAGAYGGALVGSSVLRSLSMPGDWQYAACDIGQGDAVVVRDGDSHALIDTGPEPAPLSRCLDALGIHRLDLLVLTHYDLDHVGGVDAVLGRVDHAIVGLPETDADRRILSRLQQGGSIIERGAAGLRGSLGALDWEVLWPLPDAATMATGNAGSVTMRFSGAGSSSVFLGDLGEESQDALLRSSALAPVDVVKVAHHGSSDQSTELYERLRAKVGLISVGADNSYGHPTARNLEILAGIGTVAERTDEQGLVLLAPGVDGSVRVWSERHQGVGGAG</sequence>
<dbReference type="CDD" id="cd07731">
    <property type="entry name" value="ComA-like_MBL-fold"/>
    <property type="match status" value="1"/>
</dbReference>
<accession>A0ABU9W243</accession>
<dbReference type="InterPro" id="IPR035681">
    <property type="entry name" value="ComA-like_MBL"/>
</dbReference>
<dbReference type="PANTHER" id="PTHR30619">
    <property type="entry name" value="DNA INTERNALIZATION/COMPETENCE PROTEIN COMEC/REC2"/>
    <property type="match status" value="1"/>
</dbReference>
<evidence type="ECO:0000256" key="4">
    <source>
        <dbReference type="ARBA" id="ARBA00022989"/>
    </source>
</evidence>
<proteinExistence type="predicted"/>
<dbReference type="InterPro" id="IPR036866">
    <property type="entry name" value="RibonucZ/Hydroxyglut_hydro"/>
</dbReference>
<feature type="transmembrane region" description="Helical" evidence="6">
    <location>
        <begin position="280"/>
        <end position="296"/>
    </location>
</feature>
<name>A0ABU9W243_9MICO</name>
<dbReference type="InterPro" id="IPR052159">
    <property type="entry name" value="Competence_DNA_uptake"/>
</dbReference>
<feature type="transmembrane region" description="Helical" evidence="6">
    <location>
        <begin position="30"/>
        <end position="47"/>
    </location>
</feature>
<feature type="transmembrane region" description="Helical" evidence="6">
    <location>
        <begin position="302"/>
        <end position="318"/>
    </location>
</feature>
<feature type="transmembrane region" description="Helical" evidence="6">
    <location>
        <begin position="467"/>
        <end position="489"/>
    </location>
</feature>
<evidence type="ECO:0000256" key="2">
    <source>
        <dbReference type="ARBA" id="ARBA00022475"/>
    </source>
</evidence>
<protein>
    <submittedName>
        <fullName evidence="8">ComEC/Rec2 family competence protein</fullName>
    </submittedName>
</protein>
<dbReference type="InterPro" id="IPR004477">
    <property type="entry name" value="ComEC_N"/>
</dbReference>
<feature type="transmembrane region" description="Helical" evidence="6">
    <location>
        <begin position="377"/>
        <end position="398"/>
    </location>
</feature>
<evidence type="ECO:0000256" key="6">
    <source>
        <dbReference type="SAM" id="Phobius"/>
    </source>
</evidence>
<evidence type="ECO:0000259" key="7">
    <source>
        <dbReference type="SMART" id="SM00849"/>
    </source>
</evidence>
<dbReference type="SMART" id="SM00849">
    <property type="entry name" value="Lactamase_B"/>
    <property type="match status" value="1"/>
</dbReference>
<keyword evidence="5 6" id="KW-0472">Membrane</keyword>
<evidence type="ECO:0000256" key="1">
    <source>
        <dbReference type="ARBA" id="ARBA00004651"/>
    </source>
</evidence>
<dbReference type="Pfam" id="PF03772">
    <property type="entry name" value="Competence"/>
    <property type="match status" value="1"/>
</dbReference>
<keyword evidence="9" id="KW-1185">Reference proteome</keyword>
<gene>
    <name evidence="8" type="ORF">WJX64_04075</name>
</gene>
<feature type="domain" description="Metallo-beta-lactamase" evidence="7">
    <location>
        <begin position="544"/>
        <end position="733"/>
    </location>
</feature>
<feature type="transmembrane region" description="Helical" evidence="6">
    <location>
        <begin position="7"/>
        <end position="24"/>
    </location>
</feature>
<feature type="transmembrane region" description="Helical" evidence="6">
    <location>
        <begin position="348"/>
        <end position="370"/>
    </location>
</feature>
<evidence type="ECO:0000256" key="3">
    <source>
        <dbReference type="ARBA" id="ARBA00022692"/>
    </source>
</evidence>
<reference evidence="8 9" key="1">
    <citation type="submission" date="2024-03" db="EMBL/GenBank/DDBJ databases">
        <title>YIM 134122 draft genome.</title>
        <authorList>
            <person name="Zuo S."/>
            <person name="Xiong L."/>
        </authorList>
    </citation>
    <scope>NUCLEOTIDE SEQUENCE [LARGE SCALE GENOMIC DNA]</scope>
    <source>
        <strain evidence="8 9">YIM 134122</strain>
    </source>
</reference>
<evidence type="ECO:0000313" key="8">
    <source>
        <dbReference type="EMBL" id="MEN1945715.1"/>
    </source>
</evidence>
<feature type="transmembrane region" description="Helical" evidence="6">
    <location>
        <begin position="501"/>
        <end position="521"/>
    </location>
</feature>
<dbReference type="PANTHER" id="PTHR30619:SF1">
    <property type="entry name" value="RECOMBINATION PROTEIN 2"/>
    <property type="match status" value="1"/>
</dbReference>
<dbReference type="Gene3D" id="3.60.15.10">
    <property type="entry name" value="Ribonuclease Z/Hydroxyacylglutathione hydrolase-like"/>
    <property type="match status" value="1"/>
</dbReference>